<gene>
    <name evidence="1" type="ORF">LCGC14_2753480</name>
</gene>
<reference evidence="1" key="1">
    <citation type="journal article" date="2015" name="Nature">
        <title>Complex archaea that bridge the gap between prokaryotes and eukaryotes.</title>
        <authorList>
            <person name="Spang A."/>
            <person name="Saw J.H."/>
            <person name="Jorgensen S.L."/>
            <person name="Zaremba-Niedzwiedzka K."/>
            <person name="Martijn J."/>
            <person name="Lind A.E."/>
            <person name="van Eijk R."/>
            <person name="Schleper C."/>
            <person name="Guy L."/>
            <person name="Ettema T.J."/>
        </authorList>
    </citation>
    <scope>NUCLEOTIDE SEQUENCE</scope>
</reference>
<dbReference type="EMBL" id="LAZR01050413">
    <property type="protein sequence ID" value="KKK87411.1"/>
    <property type="molecule type" value="Genomic_DNA"/>
</dbReference>
<feature type="non-terminal residue" evidence="1">
    <location>
        <position position="1"/>
    </location>
</feature>
<comment type="caution">
    <text evidence="1">The sequence shown here is derived from an EMBL/GenBank/DDBJ whole genome shotgun (WGS) entry which is preliminary data.</text>
</comment>
<protein>
    <submittedName>
        <fullName evidence="1">Uncharacterized protein</fullName>
    </submittedName>
</protein>
<sequence>VVRFPKEIAETLNVTKENRKLKKLKFEIKIDGNKTTKEFSIVNKDGKKK</sequence>
<accession>A0A0F9BST5</accession>
<organism evidence="1">
    <name type="scientific">marine sediment metagenome</name>
    <dbReference type="NCBI Taxonomy" id="412755"/>
    <lineage>
        <taxon>unclassified sequences</taxon>
        <taxon>metagenomes</taxon>
        <taxon>ecological metagenomes</taxon>
    </lineage>
</organism>
<dbReference type="AlphaFoldDB" id="A0A0F9BST5"/>
<evidence type="ECO:0000313" key="1">
    <source>
        <dbReference type="EMBL" id="KKK87411.1"/>
    </source>
</evidence>
<proteinExistence type="predicted"/>
<name>A0A0F9BST5_9ZZZZ</name>